<keyword evidence="2" id="KW-1185">Reference proteome</keyword>
<reference evidence="1" key="2">
    <citation type="submission" date="2020-09" db="EMBL/GenBank/DDBJ databases">
        <authorList>
            <person name="Sun Q."/>
            <person name="Zhou Y."/>
        </authorList>
    </citation>
    <scope>NUCLEOTIDE SEQUENCE</scope>
    <source>
        <strain evidence="1">CGMCC 4.5737</strain>
    </source>
</reference>
<dbReference type="EMBL" id="BMMK01000014">
    <property type="protein sequence ID" value="GGM59566.1"/>
    <property type="molecule type" value="Genomic_DNA"/>
</dbReference>
<evidence type="ECO:0000313" key="2">
    <source>
        <dbReference type="Proteomes" id="UP000637578"/>
    </source>
</evidence>
<proteinExistence type="predicted"/>
<dbReference type="AlphaFoldDB" id="A0A8J3C9C4"/>
<name>A0A8J3C9C4_9PSEU</name>
<evidence type="ECO:0000313" key="1">
    <source>
        <dbReference type="EMBL" id="GGM59566.1"/>
    </source>
</evidence>
<comment type="caution">
    <text evidence="1">The sequence shown here is derived from an EMBL/GenBank/DDBJ whole genome shotgun (WGS) entry which is preliminary data.</text>
</comment>
<accession>A0A8J3C9C4</accession>
<protein>
    <submittedName>
        <fullName evidence="1">Uncharacterized protein</fullName>
    </submittedName>
</protein>
<gene>
    <name evidence="1" type="ORF">GCM10012275_33350</name>
</gene>
<dbReference type="Proteomes" id="UP000637578">
    <property type="component" value="Unassembled WGS sequence"/>
</dbReference>
<sequence length="144" mass="15033">MRDAPRPRAGLALVPTEGAVRNGETGGGTTATRARAEGRSVGWDFRPQVRFAGVIGVCAGPAGGEPRELRMANVVCTEDAVDQPGHVGCGRQVQFTAAGLALRRGTAGGCRVDQPRLRFAIVFGKGVLASALRSPRRPAAERSE</sequence>
<reference evidence="1" key="1">
    <citation type="journal article" date="2014" name="Int. J. Syst. Evol. Microbiol.">
        <title>Complete genome sequence of Corynebacterium casei LMG S-19264T (=DSM 44701T), isolated from a smear-ripened cheese.</title>
        <authorList>
            <consortium name="US DOE Joint Genome Institute (JGI-PGF)"/>
            <person name="Walter F."/>
            <person name="Albersmeier A."/>
            <person name="Kalinowski J."/>
            <person name="Ruckert C."/>
        </authorList>
    </citation>
    <scope>NUCLEOTIDE SEQUENCE</scope>
    <source>
        <strain evidence="1">CGMCC 4.5737</strain>
    </source>
</reference>
<organism evidence="1 2">
    <name type="scientific">Longimycelium tulufanense</name>
    <dbReference type="NCBI Taxonomy" id="907463"/>
    <lineage>
        <taxon>Bacteria</taxon>
        <taxon>Bacillati</taxon>
        <taxon>Actinomycetota</taxon>
        <taxon>Actinomycetes</taxon>
        <taxon>Pseudonocardiales</taxon>
        <taxon>Pseudonocardiaceae</taxon>
        <taxon>Longimycelium</taxon>
    </lineage>
</organism>